<proteinExistence type="predicted"/>
<dbReference type="FunCoup" id="A0A1D2VIQ6">
    <property type="interactions" value="367"/>
</dbReference>
<dbReference type="SUPFAM" id="SSF56808">
    <property type="entry name" value="Ribosomal protein L1"/>
    <property type="match status" value="1"/>
</dbReference>
<dbReference type="Gene3D" id="3.40.50.790">
    <property type="match status" value="1"/>
</dbReference>
<dbReference type="InParanoid" id="A0A1D2VIQ6"/>
<dbReference type="OrthoDB" id="10251727at2759"/>
<dbReference type="CDD" id="cd00403">
    <property type="entry name" value="Ribosomal_L1"/>
    <property type="match status" value="1"/>
</dbReference>
<dbReference type="EMBL" id="KV454479">
    <property type="protein sequence ID" value="ODV61509.1"/>
    <property type="molecule type" value="Genomic_DNA"/>
</dbReference>
<dbReference type="GeneID" id="30966725"/>
<dbReference type="InterPro" id="IPR016095">
    <property type="entry name" value="Ribosomal_uL1_3-a/b-sand"/>
</dbReference>
<evidence type="ECO:0000313" key="2">
    <source>
        <dbReference type="Proteomes" id="UP000095038"/>
    </source>
</evidence>
<keyword evidence="2" id="KW-1185">Reference proteome</keyword>
<keyword evidence="1" id="KW-0689">Ribosomal protein</keyword>
<dbReference type="AlphaFoldDB" id="A0A1D2VIQ6"/>
<dbReference type="InterPro" id="IPR023674">
    <property type="entry name" value="Ribosomal_uL1-like"/>
</dbReference>
<organism evidence="1 2">
    <name type="scientific">Ascoidea rubescens DSM 1968</name>
    <dbReference type="NCBI Taxonomy" id="1344418"/>
    <lineage>
        <taxon>Eukaryota</taxon>
        <taxon>Fungi</taxon>
        <taxon>Dikarya</taxon>
        <taxon>Ascomycota</taxon>
        <taxon>Saccharomycotina</taxon>
        <taxon>Saccharomycetes</taxon>
        <taxon>Ascoideaceae</taxon>
        <taxon>Ascoidea</taxon>
    </lineage>
</organism>
<dbReference type="Pfam" id="PF00687">
    <property type="entry name" value="Ribosomal_L1"/>
    <property type="match status" value="1"/>
</dbReference>
<reference evidence="2" key="1">
    <citation type="submission" date="2016-05" db="EMBL/GenBank/DDBJ databases">
        <title>Comparative genomics of biotechnologically important yeasts.</title>
        <authorList>
            <consortium name="DOE Joint Genome Institute"/>
            <person name="Riley R."/>
            <person name="Haridas S."/>
            <person name="Wolfe K.H."/>
            <person name="Lopes M.R."/>
            <person name="Hittinger C.T."/>
            <person name="Goker M."/>
            <person name="Salamov A."/>
            <person name="Wisecaver J."/>
            <person name="Long T.M."/>
            <person name="Aerts A.L."/>
            <person name="Barry K."/>
            <person name="Choi C."/>
            <person name="Clum A."/>
            <person name="Coughlan A.Y."/>
            <person name="Deshpande S."/>
            <person name="Douglass A.P."/>
            <person name="Hanson S.J."/>
            <person name="Klenk H.-P."/>
            <person name="Labutti K."/>
            <person name="Lapidus A."/>
            <person name="Lindquist E."/>
            <person name="Lipzen A."/>
            <person name="Meier-Kolthoff J.P."/>
            <person name="Ohm R.A."/>
            <person name="Otillar R.P."/>
            <person name="Pangilinan J."/>
            <person name="Peng Y."/>
            <person name="Rokas A."/>
            <person name="Rosa C.A."/>
            <person name="Scheuner C."/>
            <person name="Sibirny A.A."/>
            <person name="Slot J.C."/>
            <person name="Stielow J.B."/>
            <person name="Sun H."/>
            <person name="Kurtzman C.P."/>
            <person name="Blackwell M."/>
            <person name="Grigoriev I.V."/>
            <person name="Jeffries T.W."/>
        </authorList>
    </citation>
    <scope>NUCLEOTIDE SEQUENCE [LARGE SCALE GENOMIC DNA]</scope>
    <source>
        <strain evidence="2">DSM 1968</strain>
    </source>
</reference>
<gene>
    <name evidence="1" type="ORF">ASCRUDRAFT_75508</name>
</gene>
<keyword evidence="1" id="KW-0687">Ribonucleoprotein</keyword>
<dbReference type="STRING" id="1344418.A0A1D2VIQ6"/>
<dbReference type="RefSeq" id="XP_020047816.1">
    <property type="nucleotide sequence ID" value="XM_020193089.1"/>
</dbReference>
<sequence length="280" mass="31900">MTILINSPHEDQSIKSITSLKEYLQKNQKFNPNDPVFLIITTEKPLIKKNDYIPRIIPLPHKLSSTGSKSILLITKDPSTVFRSELSKNPKTQELIKEIYSLKKLKSISRNSKRLKNIFNEFDLILADHRINHFLPDILGTMFYVKHKKVPFTVQLAKPSIIKSIKSKSKLNQINKHKNHDSKVIKLEKCDSNYVLKQLKSIVKNSFFIPNENGNCLSVKIGYLSFTDKKLIENIDATLEYLCTSKFKPVGGLINGLKNIKSLNIKTSESIALPIINTAN</sequence>
<name>A0A1D2VIQ6_9ASCO</name>
<dbReference type="GO" id="GO:0005840">
    <property type="term" value="C:ribosome"/>
    <property type="evidence" value="ECO:0007669"/>
    <property type="project" value="UniProtKB-KW"/>
</dbReference>
<evidence type="ECO:0000313" key="1">
    <source>
        <dbReference type="EMBL" id="ODV61509.1"/>
    </source>
</evidence>
<accession>A0A1D2VIQ6</accession>
<protein>
    <submittedName>
        <fullName evidence="1">Ribosomal protein L1</fullName>
    </submittedName>
</protein>
<dbReference type="Proteomes" id="UP000095038">
    <property type="component" value="Unassembled WGS sequence"/>
</dbReference>
<dbReference type="InterPro" id="IPR028364">
    <property type="entry name" value="Ribosomal_uL1/biogenesis"/>
</dbReference>